<reference evidence="2" key="1">
    <citation type="submission" date="2020-07" db="EMBL/GenBank/DDBJ databases">
        <title>Clarias magur genome sequencing, assembly and annotation.</title>
        <authorList>
            <person name="Kushwaha B."/>
            <person name="Kumar R."/>
            <person name="Das P."/>
            <person name="Joshi C.G."/>
            <person name="Kumar D."/>
            <person name="Nagpure N.S."/>
            <person name="Pandey M."/>
            <person name="Agarwal S."/>
            <person name="Srivastava S."/>
            <person name="Singh M."/>
            <person name="Sahoo L."/>
            <person name="Jayasankar P."/>
            <person name="Meher P.K."/>
            <person name="Koringa P.G."/>
            <person name="Iquebal M.A."/>
            <person name="Das S.P."/>
            <person name="Bit A."/>
            <person name="Patnaik S."/>
            <person name="Patel N."/>
            <person name="Shah T.M."/>
            <person name="Hinsu A."/>
            <person name="Jena J.K."/>
        </authorList>
    </citation>
    <scope>NUCLEOTIDE SEQUENCE</scope>
    <source>
        <strain evidence="2">CIFAMagur01</strain>
        <tissue evidence="2">Testis</tissue>
    </source>
</reference>
<proteinExistence type="predicted"/>
<keyword evidence="1" id="KW-0472">Membrane</keyword>
<keyword evidence="1" id="KW-1133">Transmembrane helix</keyword>
<dbReference type="EMBL" id="QNUK01000008">
    <property type="protein sequence ID" value="KAF5909060.1"/>
    <property type="molecule type" value="Genomic_DNA"/>
</dbReference>
<keyword evidence="1" id="KW-0812">Transmembrane</keyword>
<evidence type="ECO:0000313" key="2">
    <source>
        <dbReference type="EMBL" id="KAF5909060.1"/>
    </source>
</evidence>
<protein>
    <submittedName>
        <fullName evidence="2">Clarin-3</fullName>
    </submittedName>
</protein>
<feature type="non-terminal residue" evidence="2">
    <location>
        <position position="76"/>
    </location>
</feature>
<keyword evidence="3" id="KW-1185">Reference proteome</keyword>
<evidence type="ECO:0000313" key="3">
    <source>
        <dbReference type="Proteomes" id="UP000727407"/>
    </source>
</evidence>
<sequence>MPSAEKILYFLSSTLLNVIGVAVLGYGMSAQWASSKMACSPTSNEFFNGTGTIRMGLFEGMEKTCNRFDTGEKEMK</sequence>
<organism evidence="2 3">
    <name type="scientific">Clarias magur</name>
    <name type="common">Asian catfish</name>
    <name type="synonym">Macropteronotus magur</name>
    <dbReference type="NCBI Taxonomy" id="1594786"/>
    <lineage>
        <taxon>Eukaryota</taxon>
        <taxon>Metazoa</taxon>
        <taxon>Chordata</taxon>
        <taxon>Craniata</taxon>
        <taxon>Vertebrata</taxon>
        <taxon>Euteleostomi</taxon>
        <taxon>Actinopterygii</taxon>
        <taxon>Neopterygii</taxon>
        <taxon>Teleostei</taxon>
        <taxon>Ostariophysi</taxon>
        <taxon>Siluriformes</taxon>
        <taxon>Clariidae</taxon>
        <taxon>Clarias</taxon>
    </lineage>
</organism>
<accession>A0A8J4XGH8</accession>
<comment type="caution">
    <text evidence="2">The sequence shown here is derived from an EMBL/GenBank/DDBJ whole genome shotgun (WGS) entry which is preliminary data.</text>
</comment>
<name>A0A8J4XGH8_CLAMG</name>
<feature type="transmembrane region" description="Helical" evidence="1">
    <location>
        <begin position="6"/>
        <end position="27"/>
    </location>
</feature>
<dbReference type="AlphaFoldDB" id="A0A8J4XGH8"/>
<gene>
    <name evidence="2" type="primary">clrn3</name>
    <name evidence="2" type="ORF">DAT39_001228</name>
</gene>
<evidence type="ECO:0000256" key="1">
    <source>
        <dbReference type="SAM" id="Phobius"/>
    </source>
</evidence>
<dbReference type="Proteomes" id="UP000727407">
    <property type="component" value="Unassembled WGS sequence"/>
</dbReference>
<dbReference type="OrthoDB" id="9450082at2759"/>